<feature type="compositionally biased region" description="Low complexity" evidence="1">
    <location>
        <begin position="81"/>
        <end position="91"/>
    </location>
</feature>
<evidence type="ECO:0000256" key="2">
    <source>
        <dbReference type="SAM" id="SignalP"/>
    </source>
</evidence>
<reference evidence="5" key="2">
    <citation type="submission" date="2015-01" db="EMBL/GenBank/DDBJ databases">
        <title>Evolutionary Origins and Diversification of the Mycorrhizal Mutualists.</title>
        <authorList>
            <consortium name="DOE Joint Genome Institute"/>
            <consortium name="Mycorrhizal Genomics Consortium"/>
            <person name="Kohler A."/>
            <person name="Kuo A."/>
            <person name="Nagy L.G."/>
            <person name="Floudas D."/>
            <person name="Copeland A."/>
            <person name="Barry K.W."/>
            <person name="Cichocki N."/>
            <person name="Veneault-Fourrey C."/>
            <person name="LaButti K."/>
            <person name="Lindquist E.A."/>
            <person name="Lipzen A."/>
            <person name="Lundell T."/>
            <person name="Morin E."/>
            <person name="Murat C."/>
            <person name="Riley R."/>
            <person name="Ohm R."/>
            <person name="Sun H."/>
            <person name="Tunlid A."/>
            <person name="Henrissat B."/>
            <person name="Grigoriev I.V."/>
            <person name="Hibbett D.S."/>
            <person name="Martin F."/>
        </authorList>
    </citation>
    <scope>NUCLEOTIDE SEQUENCE [LARGE SCALE GENOMIC DNA]</scope>
    <source>
        <strain evidence="5">MUT 4182</strain>
    </source>
</reference>
<dbReference type="SUPFAM" id="SSF53955">
    <property type="entry name" value="Lysozyme-like"/>
    <property type="match status" value="1"/>
</dbReference>
<dbReference type="Pfam" id="PF01464">
    <property type="entry name" value="SLT"/>
    <property type="match status" value="1"/>
</dbReference>
<evidence type="ECO:0000256" key="1">
    <source>
        <dbReference type="SAM" id="MobiDB-lite"/>
    </source>
</evidence>
<feature type="compositionally biased region" description="Basic residues" evidence="1">
    <location>
        <begin position="53"/>
        <end position="66"/>
    </location>
</feature>
<protein>
    <submittedName>
        <fullName evidence="4">Glycoside hydrolase family 23 protein</fullName>
    </submittedName>
</protein>
<organism evidence="4 5">
    <name type="scientific">Tulasnella calospora MUT 4182</name>
    <dbReference type="NCBI Taxonomy" id="1051891"/>
    <lineage>
        <taxon>Eukaryota</taxon>
        <taxon>Fungi</taxon>
        <taxon>Dikarya</taxon>
        <taxon>Basidiomycota</taxon>
        <taxon>Agaricomycotina</taxon>
        <taxon>Agaricomycetes</taxon>
        <taxon>Cantharellales</taxon>
        <taxon>Tulasnellaceae</taxon>
        <taxon>Tulasnella</taxon>
    </lineage>
</organism>
<keyword evidence="5" id="KW-1185">Reference proteome</keyword>
<feature type="domain" description="Transglycosylase SLT" evidence="3">
    <location>
        <begin position="184"/>
        <end position="264"/>
    </location>
</feature>
<dbReference type="InterPro" id="IPR023346">
    <property type="entry name" value="Lysozyme-like_dom_sf"/>
</dbReference>
<evidence type="ECO:0000259" key="3">
    <source>
        <dbReference type="Pfam" id="PF01464"/>
    </source>
</evidence>
<accession>A0A0C3QKP2</accession>
<feature type="region of interest" description="Disordered" evidence="1">
    <location>
        <begin position="35"/>
        <end position="114"/>
    </location>
</feature>
<sequence length="348" mass="37792">MRPSTVLFSLLAFTTTSVLAQPTDPTYKVLEARAPSRHNHRAHAHSIQDNQKRQLKKRKAAKRKACQLKTTTSASGPKETGSSSGNGPSSGVITVQDSKCGDNGATKSVTKTTSPNGSLDWMNCGIKKNSNSKWTPPKVTMSDVITVSLDDALAQDNSPYKACSKYLDLFKSVAGSTKINGVSMPPIMLAAFAMQESTCNPKTRGQGGEVGMFQLSQDKCPGGKASDACYDPETNTQIAAKFIKSQIENDAGGNVFLMTGSYNGWSLDMSYYSAIKAASSSCCRCQNNLDYVFQFWGGWMLGVDAYDKQLGEYFNLKVCDGNDRRRLSSLEAPFADECLAEKRWSFSS</sequence>
<feature type="signal peptide" evidence="2">
    <location>
        <begin position="1"/>
        <end position="20"/>
    </location>
</feature>
<dbReference type="OrthoDB" id="2537480at2759"/>
<dbReference type="Gene3D" id="1.10.530.10">
    <property type="match status" value="1"/>
</dbReference>
<dbReference type="Proteomes" id="UP000054248">
    <property type="component" value="Unassembled WGS sequence"/>
</dbReference>
<feature type="chain" id="PRO_5002168475" evidence="2">
    <location>
        <begin position="21"/>
        <end position="348"/>
    </location>
</feature>
<feature type="compositionally biased region" description="Polar residues" evidence="1">
    <location>
        <begin position="105"/>
        <end position="114"/>
    </location>
</feature>
<reference evidence="4 5" key="1">
    <citation type="submission" date="2014-04" db="EMBL/GenBank/DDBJ databases">
        <authorList>
            <consortium name="DOE Joint Genome Institute"/>
            <person name="Kuo A."/>
            <person name="Girlanda M."/>
            <person name="Perotto S."/>
            <person name="Kohler A."/>
            <person name="Nagy L.G."/>
            <person name="Floudas D."/>
            <person name="Copeland A."/>
            <person name="Barry K.W."/>
            <person name="Cichocki N."/>
            <person name="Veneault-Fourrey C."/>
            <person name="LaButti K."/>
            <person name="Lindquist E.A."/>
            <person name="Lipzen A."/>
            <person name="Lundell T."/>
            <person name="Morin E."/>
            <person name="Murat C."/>
            <person name="Sun H."/>
            <person name="Tunlid A."/>
            <person name="Henrissat B."/>
            <person name="Grigoriev I.V."/>
            <person name="Hibbett D.S."/>
            <person name="Martin F."/>
            <person name="Nordberg H.P."/>
            <person name="Cantor M.N."/>
            <person name="Hua S.X."/>
        </authorList>
    </citation>
    <scope>NUCLEOTIDE SEQUENCE [LARGE SCALE GENOMIC DNA]</scope>
    <source>
        <strain evidence="4 5">MUT 4182</strain>
    </source>
</reference>
<dbReference type="AlphaFoldDB" id="A0A0C3QKP2"/>
<proteinExistence type="predicted"/>
<dbReference type="EMBL" id="KN823015">
    <property type="protein sequence ID" value="KIO27014.1"/>
    <property type="molecule type" value="Genomic_DNA"/>
</dbReference>
<keyword evidence="2" id="KW-0732">Signal</keyword>
<keyword evidence="4" id="KW-0378">Hydrolase</keyword>
<name>A0A0C3QKP2_9AGAM</name>
<dbReference type="InterPro" id="IPR008258">
    <property type="entry name" value="Transglycosylase_SLT_dom_1"/>
</dbReference>
<dbReference type="GO" id="GO:0016787">
    <property type="term" value="F:hydrolase activity"/>
    <property type="evidence" value="ECO:0007669"/>
    <property type="project" value="UniProtKB-KW"/>
</dbReference>
<dbReference type="HOGENOM" id="CLU_051871_1_0_1"/>
<evidence type="ECO:0000313" key="5">
    <source>
        <dbReference type="Proteomes" id="UP000054248"/>
    </source>
</evidence>
<gene>
    <name evidence="4" type="ORF">M407DRAFT_73776</name>
</gene>
<evidence type="ECO:0000313" key="4">
    <source>
        <dbReference type="EMBL" id="KIO27014.1"/>
    </source>
</evidence>
<feature type="compositionally biased region" description="Basic residues" evidence="1">
    <location>
        <begin position="35"/>
        <end position="44"/>
    </location>
</feature>